<evidence type="ECO:0000313" key="1">
    <source>
        <dbReference type="EMBL" id="KKN11033.1"/>
    </source>
</evidence>
<dbReference type="EMBL" id="LAZR01004181">
    <property type="protein sequence ID" value="KKN11033.1"/>
    <property type="molecule type" value="Genomic_DNA"/>
</dbReference>
<gene>
    <name evidence="1" type="ORF">LCGC14_1030620</name>
</gene>
<sequence>MPDQEECKLCEGSGEVSVATVSGGCQHEEYPCPDCGAREYAALEAENVRLRGIWVEARDAVIVTSHENARLREALQLIRDGYGSCQCERRRYTRCARCLSCEALEATT</sequence>
<name>A0A0F9R0L0_9ZZZZ</name>
<protein>
    <submittedName>
        <fullName evidence="1">Uncharacterized protein</fullName>
    </submittedName>
</protein>
<reference evidence="1" key="1">
    <citation type="journal article" date="2015" name="Nature">
        <title>Complex archaea that bridge the gap between prokaryotes and eukaryotes.</title>
        <authorList>
            <person name="Spang A."/>
            <person name="Saw J.H."/>
            <person name="Jorgensen S.L."/>
            <person name="Zaremba-Niedzwiedzka K."/>
            <person name="Martijn J."/>
            <person name="Lind A.E."/>
            <person name="van Eijk R."/>
            <person name="Schleper C."/>
            <person name="Guy L."/>
            <person name="Ettema T.J."/>
        </authorList>
    </citation>
    <scope>NUCLEOTIDE SEQUENCE</scope>
</reference>
<organism evidence="1">
    <name type="scientific">marine sediment metagenome</name>
    <dbReference type="NCBI Taxonomy" id="412755"/>
    <lineage>
        <taxon>unclassified sequences</taxon>
        <taxon>metagenomes</taxon>
        <taxon>ecological metagenomes</taxon>
    </lineage>
</organism>
<dbReference type="AlphaFoldDB" id="A0A0F9R0L0"/>
<comment type="caution">
    <text evidence="1">The sequence shown here is derived from an EMBL/GenBank/DDBJ whole genome shotgun (WGS) entry which is preliminary data.</text>
</comment>
<proteinExistence type="predicted"/>
<accession>A0A0F9R0L0</accession>